<dbReference type="InterPro" id="IPR036259">
    <property type="entry name" value="MFS_trans_sf"/>
</dbReference>
<feature type="transmembrane region" description="Helical" evidence="8">
    <location>
        <begin position="446"/>
        <end position="469"/>
    </location>
</feature>
<evidence type="ECO:0000259" key="9">
    <source>
        <dbReference type="PROSITE" id="PS50850"/>
    </source>
</evidence>
<evidence type="ECO:0000256" key="8">
    <source>
        <dbReference type="SAM" id="Phobius"/>
    </source>
</evidence>
<dbReference type="Pfam" id="PF06609">
    <property type="entry name" value="TRI12"/>
    <property type="match status" value="1"/>
</dbReference>
<feature type="transmembrane region" description="Helical" evidence="8">
    <location>
        <begin position="208"/>
        <end position="228"/>
    </location>
</feature>
<reference evidence="10 11" key="1">
    <citation type="submission" date="2024-07" db="EMBL/GenBank/DDBJ databases">
        <title>Section-level genome sequencing and comparative genomics of Aspergillus sections Usti and Cavernicolus.</title>
        <authorList>
            <consortium name="Lawrence Berkeley National Laboratory"/>
            <person name="Nybo J.L."/>
            <person name="Vesth T.C."/>
            <person name="Theobald S."/>
            <person name="Frisvad J.C."/>
            <person name="Larsen T.O."/>
            <person name="Kjaerboelling I."/>
            <person name="Rothschild-Mancinelli K."/>
            <person name="Lyhne E.K."/>
            <person name="Kogle M.E."/>
            <person name="Barry K."/>
            <person name="Clum A."/>
            <person name="Na H."/>
            <person name="Ledsgaard L."/>
            <person name="Lin J."/>
            <person name="Lipzen A."/>
            <person name="Kuo A."/>
            <person name="Riley R."/>
            <person name="Mondo S."/>
            <person name="LaButti K."/>
            <person name="Haridas S."/>
            <person name="Pangalinan J."/>
            <person name="Salamov A.A."/>
            <person name="Simmons B.A."/>
            <person name="Magnuson J.K."/>
            <person name="Chen J."/>
            <person name="Drula E."/>
            <person name="Henrissat B."/>
            <person name="Wiebenga A."/>
            <person name="Lubbers R.J."/>
            <person name="Gomes A.C."/>
            <person name="Makela M.R."/>
            <person name="Stajich J."/>
            <person name="Grigoriev I.V."/>
            <person name="Mortensen U.H."/>
            <person name="De vries R.P."/>
            <person name="Baker S.E."/>
            <person name="Andersen M.R."/>
        </authorList>
    </citation>
    <scope>NUCLEOTIDE SEQUENCE [LARGE SCALE GENOMIC DNA]</scope>
    <source>
        <strain evidence="10 11">CBS 600.67</strain>
    </source>
</reference>
<organism evidence="10 11">
    <name type="scientific">Aspergillus cavernicola</name>
    <dbReference type="NCBI Taxonomy" id="176166"/>
    <lineage>
        <taxon>Eukaryota</taxon>
        <taxon>Fungi</taxon>
        <taxon>Dikarya</taxon>
        <taxon>Ascomycota</taxon>
        <taxon>Pezizomycotina</taxon>
        <taxon>Eurotiomycetes</taxon>
        <taxon>Eurotiomycetidae</taxon>
        <taxon>Eurotiales</taxon>
        <taxon>Aspergillaceae</taxon>
        <taxon>Aspergillus</taxon>
        <taxon>Aspergillus subgen. Nidulantes</taxon>
    </lineage>
</organism>
<name>A0ABR4J1C5_9EURO</name>
<protein>
    <submittedName>
        <fullName evidence="10">Fungal trichothecene efflux pump</fullName>
    </submittedName>
</protein>
<dbReference type="SUPFAM" id="SSF103473">
    <property type="entry name" value="MFS general substrate transporter"/>
    <property type="match status" value="1"/>
</dbReference>
<feature type="domain" description="Major facilitator superfamily (MFS) profile" evidence="9">
    <location>
        <begin position="53"/>
        <end position="561"/>
    </location>
</feature>
<feature type="transmembrane region" description="Helical" evidence="8">
    <location>
        <begin position="52"/>
        <end position="73"/>
    </location>
</feature>
<dbReference type="InterPro" id="IPR010573">
    <property type="entry name" value="MFS_Str1/Tri12-like"/>
</dbReference>
<comment type="caution">
    <text evidence="10">The sequence shown here is derived from an EMBL/GenBank/DDBJ whole genome shotgun (WGS) entry which is preliminary data.</text>
</comment>
<dbReference type="InterPro" id="IPR020846">
    <property type="entry name" value="MFS_dom"/>
</dbReference>
<dbReference type="PROSITE" id="PS00216">
    <property type="entry name" value="SUGAR_TRANSPORT_1"/>
    <property type="match status" value="1"/>
</dbReference>
<evidence type="ECO:0000256" key="5">
    <source>
        <dbReference type="ARBA" id="ARBA00022989"/>
    </source>
</evidence>
<keyword evidence="4 8" id="KW-0812">Transmembrane</keyword>
<feature type="transmembrane region" description="Helical" evidence="8">
    <location>
        <begin position="280"/>
        <end position="299"/>
    </location>
</feature>
<feature type="compositionally biased region" description="Basic and acidic residues" evidence="7">
    <location>
        <begin position="13"/>
        <end position="31"/>
    </location>
</feature>
<feature type="transmembrane region" description="Helical" evidence="8">
    <location>
        <begin position="120"/>
        <end position="140"/>
    </location>
</feature>
<comment type="subcellular location">
    <subcellularLocation>
        <location evidence="1">Membrane</location>
        <topology evidence="1">Multi-pass membrane protein</topology>
    </subcellularLocation>
</comment>
<proteinExistence type="inferred from homology"/>
<feature type="region of interest" description="Disordered" evidence="7">
    <location>
        <begin position="1"/>
        <end position="43"/>
    </location>
</feature>
<feature type="transmembrane region" description="Helical" evidence="8">
    <location>
        <begin position="93"/>
        <end position="113"/>
    </location>
</feature>
<feature type="transmembrane region" description="Helical" evidence="8">
    <location>
        <begin position="146"/>
        <end position="166"/>
    </location>
</feature>
<evidence type="ECO:0000256" key="2">
    <source>
        <dbReference type="ARBA" id="ARBA00007520"/>
    </source>
</evidence>
<sequence length="582" mass="63021">MELNAISPSLDAGNDKTERKADASHIEHKADSPLQNDQGTDDTPISITPSTWAAVFFLGFTFQPALTFTVLFVFPVITPISMELQGSTDNSNWMASGWSLGGSIGFALAGQLSDQFGRRWVLLGGQALLIIGYVIGATARDLNQCIAAMAICGFGTGTTFVVYPGISEILPNKYRAYGLAWSEFNLLPFTTLGPLLARKLVDNASWRWIFILGAITGAICIVGTAIFYHPPTRPIRILTRRRILLQLDYPGIFLYISGLTLFLLGLGWGGTGYQWTSVKVLAPMCVGAGLFMGAFFWDFSGRAKRPLFPHWLFSRFRDYTLLLLIIFITGVVYFTLTALMPQQISYTLTADSTMAGVYNIPGGCGGAAGGVLLGGLISKIKYVHYQLAAGVACQTVFTALQATCHPGEVSKLLIFQFFANLPFAWITLACYITASLHVPHKDLGLALGLIGTFRFLGSAVGTTVFSQILNNKAVDEVAGRVAHAVRPFGYSVVEVPALIEAISASNPAAPALLNISPQALDEAVNAYRQGWSSAFQITWLATIPFGFIACVLAFCVRDPSPYFTNHTAVRLDRDNRGSVDEV</sequence>
<evidence type="ECO:0000256" key="4">
    <source>
        <dbReference type="ARBA" id="ARBA00022692"/>
    </source>
</evidence>
<dbReference type="EMBL" id="JBFXLS010000003">
    <property type="protein sequence ID" value="KAL2833829.1"/>
    <property type="molecule type" value="Genomic_DNA"/>
</dbReference>
<dbReference type="Proteomes" id="UP001610335">
    <property type="component" value="Unassembled WGS sequence"/>
</dbReference>
<evidence type="ECO:0000256" key="7">
    <source>
        <dbReference type="SAM" id="MobiDB-lite"/>
    </source>
</evidence>
<keyword evidence="11" id="KW-1185">Reference proteome</keyword>
<dbReference type="InterPro" id="IPR005829">
    <property type="entry name" value="Sugar_transporter_CS"/>
</dbReference>
<keyword evidence="3" id="KW-0813">Transport</keyword>
<evidence type="ECO:0000256" key="6">
    <source>
        <dbReference type="ARBA" id="ARBA00023136"/>
    </source>
</evidence>
<gene>
    <name evidence="10" type="ORF">BDW59DRAFT_156627</name>
</gene>
<dbReference type="PANTHER" id="PTHR23501">
    <property type="entry name" value="MAJOR FACILITATOR SUPERFAMILY"/>
    <property type="match status" value="1"/>
</dbReference>
<evidence type="ECO:0000256" key="1">
    <source>
        <dbReference type="ARBA" id="ARBA00004141"/>
    </source>
</evidence>
<feature type="transmembrane region" description="Helical" evidence="8">
    <location>
        <begin position="385"/>
        <end position="402"/>
    </location>
</feature>
<feature type="transmembrane region" description="Helical" evidence="8">
    <location>
        <begin position="537"/>
        <end position="556"/>
    </location>
</feature>
<evidence type="ECO:0000256" key="3">
    <source>
        <dbReference type="ARBA" id="ARBA00022448"/>
    </source>
</evidence>
<feature type="compositionally biased region" description="Polar residues" evidence="7">
    <location>
        <begin position="33"/>
        <end position="43"/>
    </location>
</feature>
<keyword evidence="5 8" id="KW-1133">Transmembrane helix</keyword>
<keyword evidence="6 8" id="KW-0472">Membrane</keyword>
<feature type="transmembrane region" description="Helical" evidence="8">
    <location>
        <begin position="249"/>
        <end position="268"/>
    </location>
</feature>
<evidence type="ECO:0000313" key="11">
    <source>
        <dbReference type="Proteomes" id="UP001610335"/>
    </source>
</evidence>
<accession>A0ABR4J1C5</accession>
<dbReference type="Gene3D" id="1.20.1250.20">
    <property type="entry name" value="MFS general substrate transporter like domains"/>
    <property type="match status" value="2"/>
</dbReference>
<feature type="transmembrane region" description="Helical" evidence="8">
    <location>
        <begin position="414"/>
        <end position="434"/>
    </location>
</feature>
<feature type="transmembrane region" description="Helical" evidence="8">
    <location>
        <begin position="360"/>
        <end position="378"/>
    </location>
</feature>
<dbReference type="PROSITE" id="PS50850">
    <property type="entry name" value="MFS"/>
    <property type="match status" value="1"/>
</dbReference>
<dbReference type="PANTHER" id="PTHR23501:SF102">
    <property type="entry name" value="DRUG TRANSPORTER, PUTATIVE (AFU_ORTHOLOGUE AFUA_3G08530)-RELATED"/>
    <property type="match status" value="1"/>
</dbReference>
<feature type="transmembrane region" description="Helical" evidence="8">
    <location>
        <begin position="319"/>
        <end position="340"/>
    </location>
</feature>
<evidence type="ECO:0000313" key="10">
    <source>
        <dbReference type="EMBL" id="KAL2833829.1"/>
    </source>
</evidence>
<comment type="similarity">
    <text evidence="2">Belongs to the major facilitator superfamily. TCR/Tet family.</text>
</comment>